<dbReference type="InterPro" id="IPR007848">
    <property type="entry name" value="Small_mtfrase_dom"/>
</dbReference>
<dbReference type="InterPro" id="IPR002052">
    <property type="entry name" value="DNA_methylase_N6_adenine_CS"/>
</dbReference>
<keyword evidence="2" id="KW-0949">S-adenosyl-L-methionine</keyword>
<evidence type="ECO:0000313" key="5">
    <source>
        <dbReference type="Proteomes" id="UP001173801"/>
    </source>
</evidence>
<comment type="caution">
    <text evidence="4">The sequence shown here is derived from an EMBL/GenBank/DDBJ whole genome shotgun (WGS) entry which is preliminary data.</text>
</comment>
<protein>
    <submittedName>
        <fullName evidence="4">Methyltransferase</fullName>
    </submittedName>
</protein>
<sequence length="232" mass="25985">MKIFQIKNGYHYNSDTLVLYDFISSFLRPNFSGKVLDVGCGSGILGLLIKRDFGAISLNLLDILPENLELSKRNLSENNLEAGLILSDFAKFKSQDRFDLIISNPPYYHSGVKMSKNPFLAVSRYQEALNLGDFIKVANSHLTPSGELIFCYESGEISRVLAILSEFKLSCLAIKFVYARGDKEANLALFRAKKNSRSKPKILPPLFLKNGSDDSNEAKMIYAKSDTKSEFC</sequence>
<evidence type="ECO:0000313" key="4">
    <source>
        <dbReference type="EMBL" id="MDL0089162.1"/>
    </source>
</evidence>
<proteinExistence type="predicted"/>
<dbReference type="GO" id="GO:0008168">
    <property type="term" value="F:methyltransferase activity"/>
    <property type="evidence" value="ECO:0007669"/>
    <property type="project" value="UniProtKB-KW"/>
</dbReference>
<dbReference type="PANTHER" id="PTHR47739:SF1">
    <property type="entry name" value="TRNA1(VAL) (ADENINE(37)-N6)-METHYLTRANSFERASE"/>
    <property type="match status" value="1"/>
</dbReference>
<organism evidence="4 5">
    <name type="scientific">Campylobacter gastrosuis</name>
    <dbReference type="NCBI Taxonomy" id="2974576"/>
    <lineage>
        <taxon>Bacteria</taxon>
        <taxon>Pseudomonadati</taxon>
        <taxon>Campylobacterota</taxon>
        <taxon>Epsilonproteobacteria</taxon>
        <taxon>Campylobacterales</taxon>
        <taxon>Campylobacteraceae</taxon>
        <taxon>Campylobacter</taxon>
    </lineage>
</organism>
<dbReference type="Proteomes" id="UP001173801">
    <property type="component" value="Unassembled WGS sequence"/>
</dbReference>
<dbReference type="RefSeq" id="WP_284937818.1">
    <property type="nucleotide sequence ID" value="NZ_JANURM010000008.1"/>
</dbReference>
<gene>
    <name evidence="4" type="ORF">NYG85_07275</name>
</gene>
<keyword evidence="1 4" id="KW-0489">Methyltransferase</keyword>
<dbReference type="PANTHER" id="PTHR47739">
    <property type="entry name" value="TRNA1(VAL) (ADENINE(37)-N6)-METHYLTRANSFERASE"/>
    <property type="match status" value="1"/>
</dbReference>
<dbReference type="GO" id="GO:0032259">
    <property type="term" value="P:methylation"/>
    <property type="evidence" value="ECO:0007669"/>
    <property type="project" value="UniProtKB-KW"/>
</dbReference>
<dbReference type="Pfam" id="PF05175">
    <property type="entry name" value="MTS"/>
    <property type="match status" value="1"/>
</dbReference>
<dbReference type="InterPro" id="IPR050210">
    <property type="entry name" value="tRNA_Adenine-N(6)_MTase"/>
</dbReference>
<dbReference type="EMBL" id="JANURM010000008">
    <property type="protein sequence ID" value="MDL0089162.1"/>
    <property type="molecule type" value="Genomic_DNA"/>
</dbReference>
<dbReference type="SUPFAM" id="SSF53335">
    <property type="entry name" value="S-adenosyl-L-methionine-dependent methyltransferases"/>
    <property type="match status" value="1"/>
</dbReference>
<reference evidence="4" key="1">
    <citation type="submission" date="2022-08" db="EMBL/GenBank/DDBJ databases">
        <authorList>
            <person name="Wang H."/>
        </authorList>
    </citation>
    <scope>NUCLEOTIDE SEQUENCE</scope>
    <source>
        <strain evidence="4">PS10</strain>
    </source>
</reference>
<dbReference type="CDD" id="cd02440">
    <property type="entry name" value="AdoMet_MTases"/>
    <property type="match status" value="1"/>
</dbReference>
<accession>A0ABT7HR13</accession>
<dbReference type="PROSITE" id="PS00092">
    <property type="entry name" value="N6_MTASE"/>
    <property type="match status" value="1"/>
</dbReference>
<feature type="domain" description="Methyltransferase small" evidence="3">
    <location>
        <begin position="25"/>
        <end position="151"/>
    </location>
</feature>
<evidence type="ECO:0000259" key="3">
    <source>
        <dbReference type="Pfam" id="PF05175"/>
    </source>
</evidence>
<reference evidence="4" key="2">
    <citation type="journal article" date="2023" name="Microorganisms">
        <title>Isolation and Genomic Characteristics of Cat-Borne Campylobacter felis sp. nov. and Sheep-Borne Campylobacter ovis sp. nov.</title>
        <authorList>
            <person name="Wang H."/>
            <person name="Li Y."/>
            <person name="Gu Y."/>
            <person name="Zhou G."/>
            <person name="Chen X."/>
            <person name="Zhang X."/>
            <person name="Shao Z."/>
            <person name="Zhang J."/>
            <person name="Zhang M."/>
        </authorList>
    </citation>
    <scope>NUCLEOTIDE SEQUENCE</scope>
    <source>
        <strain evidence="4">PS10</strain>
    </source>
</reference>
<keyword evidence="5" id="KW-1185">Reference proteome</keyword>
<dbReference type="Gene3D" id="3.40.50.150">
    <property type="entry name" value="Vaccinia Virus protein VP39"/>
    <property type="match status" value="1"/>
</dbReference>
<keyword evidence="1 4" id="KW-0808">Transferase</keyword>
<dbReference type="InterPro" id="IPR029063">
    <property type="entry name" value="SAM-dependent_MTases_sf"/>
</dbReference>
<evidence type="ECO:0000256" key="2">
    <source>
        <dbReference type="ARBA" id="ARBA00022691"/>
    </source>
</evidence>
<evidence type="ECO:0000256" key="1">
    <source>
        <dbReference type="ARBA" id="ARBA00022603"/>
    </source>
</evidence>
<name>A0ABT7HR13_9BACT</name>